<dbReference type="EMBL" id="CP083239">
    <property type="protein sequence ID" value="UOK69726.1"/>
    <property type="molecule type" value="Genomic_DNA"/>
</dbReference>
<reference evidence="3" key="1">
    <citation type="submission" date="2021-09" db="EMBL/GenBank/DDBJ databases">
        <title>Network and meta-omics reveal the key degrader and cooperation patterns in an efficient 1,4-dioxane-degrading microbial community.</title>
        <authorList>
            <person name="Dai C."/>
        </authorList>
    </citation>
    <scope>NUCLEOTIDE SEQUENCE</scope>
    <source>
        <strain evidence="3">ZM13</strain>
    </source>
</reference>
<dbReference type="RefSeq" id="WP_244375892.1">
    <property type="nucleotide sequence ID" value="NZ_CP083239.1"/>
</dbReference>
<feature type="region of interest" description="Disordered" evidence="1">
    <location>
        <begin position="112"/>
        <end position="131"/>
    </location>
</feature>
<organism evidence="3 4">
    <name type="scientific">Ancylobacter polymorphus</name>
    <dbReference type="NCBI Taxonomy" id="223390"/>
    <lineage>
        <taxon>Bacteria</taxon>
        <taxon>Pseudomonadati</taxon>
        <taxon>Pseudomonadota</taxon>
        <taxon>Alphaproteobacteria</taxon>
        <taxon>Hyphomicrobiales</taxon>
        <taxon>Xanthobacteraceae</taxon>
        <taxon>Ancylobacter</taxon>
    </lineage>
</organism>
<evidence type="ECO:0000313" key="3">
    <source>
        <dbReference type="EMBL" id="UOK69726.1"/>
    </source>
</evidence>
<evidence type="ECO:0000256" key="1">
    <source>
        <dbReference type="SAM" id="MobiDB-lite"/>
    </source>
</evidence>
<dbReference type="AlphaFoldDB" id="A0A9E7D5K9"/>
<dbReference type="PANTHER" id="PTHR38590">
    <property type="entry name" value="BLL0828 PROTEIN"/>
    <property type="match status" value="1"/>
</dbReference>
<evidence type="ECO:0000259" key="2">
    <source>
        <dbReference type="Pfam" id="PF04480"/>
    </source>
</evidence>
<dbReference type="InterPro" id="IPR007569">
    <property type="entry name" value="DUF559"/>
</dbReference>
<dbReference type="Gene3D" id="3.40.960.10">
    <property type="entry name" value="VSR Endonuclease"/>
    <property type="match status" value="1"/>
</dbReference>
<accession>A0A9E7D5K9</accession>
<evidence type="ECO:0000313" key="4">
    <source>
        <dbReference type="Proteomes" id="UP000831684"/>
    </source>
</evidence>
<gene>
    <name evidence="3" type="ORF">K9D25_13305</name>
</gene>
<dbReference type="Proteomes" id="UP000831684">
    <property type="component" value="Chromosome"/>
</dbReference>
<dbReference type="PANTHER" id="PTHR38590:SF1">
    <property type="entry name" value="BLL0828 PROTEIN"/>
    <property type="match status" value="1"/>
</dbReference>
<proteinExistence type="predicted"/>
<protein>
    <submittedName>
        <fullName evidence="3">DUF559 domain-containing protein</fullName>
    </submittedName>
</protein>
<dbReference type="KEGG" id="apol:K9D25_13305"/>
<dbReference type="Pfam" id="PF04480">
    <property type="entry name" value="DUF559"/>
    <property type="match status" value="1"/>
</dbReference>
<name>A0A9E7D5K9_9HYPH</name>
<feature type="domain" description="DUF559" evidence="2">
    <location>
        <begin position="39"/>
        <end position="109"/>
    </location>
</feature>
<sequence>MTGSPRNSTQRSPRPRSVKIRFERPAQWTPLNLAPWGRGRRAATGDRCIVDFLCVDAQRLNELDGGQHGATDGARTRAIEAYDYRVIRFWNNDVLMNIDGVLVRNLEALRAAAPHPNPLPPGRGSRRLVES</sequence>
<dbReference type="InterPro" id="IPR047216">
    <property type="entry name" value="Endonuclease_DUF559_bact"/>
</dbReference>